<comment type="caution">
    <text evidence="2">The sequence shown here is derived from an EMBL/GenBank/DDBJ whole genome shotgun (WGS) entry which is preliminary data.</text>
</comment>
<feature type="region of interest" description="Disordered" evidence="1">
    <location>
        <begin position="89"/>
        <end position="108"/>
    </location>
</feature>
<evidence type="ECO:0000313" key="3">
    <source>
        <dbReference type="Proteomes" id="UP000251314"/>
    </source>
</evidence>
<evidence type="ECO:0000313" key="2">
    <source>
        <dbReference type="EMBL" id="RAW27703.1"/>
    </source>
</evidence>
<name>A0A329RSR3_9STRA</name>
<dbReference type="VEuPathDB" id="FungiDB:PC110_g15911"/>
<dbReference type="EMBL" id="MJFZ01000544">
    <property type="protein sequence ID" value="RAW27703.1"/>
    <property type="molecule type" value="Genomic_DNA"/>
</dbReference>
<dbReference type="AlphaFoldDB" id="A0A329RSR3"/>
<sequence>MGMTSGPERTLGRGVIYGEDARDVPVASVTAEIAVTELGTNIGSGPMERTGFEQDGRIEGSTRKLDQEGVGTEDATERSKLTLDCEGGITERQQGSNGTLRDGVKIQG</sequence>
<gene>
    <name evidence="2" type="ORF">PC110_g15911</name>
</gene>
<proteinExistence type="predicted"/>
<organism evidence="2 3">
    <name type="scientific">Phytophthora cactorum</name>
    <dbReference type="NCBI Taxonomy" id="29920"/>
    <lineage>
        <taxon>Eukaryota</taxon>
        <taxon>Sar</taxon>
        <taxon>Stramenopiles</taxon>
        <taxon>Oomycota</taxon>
        <taxon>Peronosporomycetes</taxon>
        <taxon>Peronosporales</taxon>
        <taxon>Peronosporaceae</taxon>
        <taxon>Phytophthora</taxon>
    </lineage>
</organism>
<dbReference type="Proteomes" id="UP000251314">
    <property type="component" value="Unassembled WGS sequence"/>
</dbReference>
<keyword evidence="3" id="KW-1185">Reference proteome</keyword>
<reference evidence="2 3" key="1">
    <citation type="submission" date="2018-01" db="EMBL/GenBank/DDBJ databases">
        <title>Draft genome of the strawberry crown rot pathogen Phytophthora cactorum.</title>
        <authorList>
            <person name="Armitage A.D."/>
            <person name="Lysoe E."/>
            <person name="Nellist C.F."/>
            <person name="Harrison R.J."/>
            <person name="Brurberg M.B."/>
        </authorList>
    </citation>
    <scope>NUCLEOTIDE SEQUENCE [LARGE SCALE GENOMIC DNA]</scope>
    <source>
        <strain evidence="2 3">10300</strain>
    </source>
</reference>
<protein>
    <submittedName>
        <fullName evidence="2">Uncharacterized protein</fullName>
    </submittedName>
</protein>
<feature type="compositionally biased region" description="Basic and acidic residues" evidence="1">
    <location>
        <begin position="50"/>
        <end position="67"/>
    </location>
</feature>
<evidence type="ECO:0000256" key="1">
    <source>
        <dbReference type="SAM" id="MobiDB-lite"/>
    </source>
</evidence>
<accession>A0A329RSR3</accession>
<feature type="region of interest" description="Disordered" evidence="1">
    <location>
        <begin position="40"/>
        <end position="79"/>
    </location>
</feature>